<accession>A0A7W9SQU9</accession>
<evidence type="ECO:0000256" key="1">
    <source>
        <dbReference type="ARBA" id="ARBA00004651"/>
    </source>
</evidence>
<keyword evidence="10" id="KW-1185">Reference proteome</keyword>
<evidence type="ECO:0000313" key="10">
    <source>
        <dbReference type="Proteomes" id="UP000520814"/>
    </source>
</evidence>
<dbReference type="Proteomes" id="UP000520814">
    <property type="component" value="Unassembled WGS sequence"/>
</dbReference>
<evidence type="ECO:0000256" key="6">
    <source>
        <dbReference type="ARBA" id="ARBA00023136"/>
    </source>
</evidence>
<evidence type="ECO:0000256" key="4">
    <source>
        <dbReference type="ARBA" id="ARBA00022692"/>
    </source>
</evidence>
<evidence type="ECO:0000256" key="2">
    <source>
        <dbReference type="ARBA" id="ARBA00022448"/>
    </source>
</evidence>
<name>A0A7W9SQU9_ARMRO</name>
<comment type="subcellular location">
    <subcellularLocation>
        <location evidence="1">Cell membrane</location>
        <topology evidence="1">Multi-pass membrane protein</topology>
    </subcellularLocation>
</comment>
<proteinExistence type="predicted"/>
<dbReference type="InterPro" id="IPR035906">
    <property type="entry name" value="MetI-like_sf"/>
</dbReference>
<evidence type="ECO:0000313" key="9">
    <source>
        <dbReference type="EMBL" id="MBB6050529.1"/>
    </source>
</evidence>
<evidence type="ECO:0000256" key="5">
    <source>
        <dbReference type="ARBA" id="ARBA00022989"/>
    </source>
</evidence>
<feature type="transmembrane region" description="Helical" evidence="7">
    <location>
        <begin position="102"/>
        <end position="118"/>
    </location>
</feature>
<dbReference type="SUPFAM" id="SSF161098">
    <property type="entry name" value="MetI-like"/>
    <property type="match status" value="1"/>
</dbReference>
<reference evidence="9 10" key="1">
    <citation type="submission" date="2020-08" db="EMBL/GenBank/DDBJ databases">
        <title>Genomic Encyclopedia of Type Strains, Phase IV (KMG-IV): sequencing the most valuable type-strain genomes for metagenomic binning, comparative biology and taxonomic classification.</title>
        <authorList>
            <person name="Goeker M."/>
        </authorList>
    </citation>
    <scope>NUCLEOTIDE SEQUENCE [LARGE SCALE GENOMIC DNA]</scope>
    <source>
        <strain evidence="9 10">DSM 23562</strain>
    </source>
</reference>
<gene>
    <name evidence="9" type="ORF">HNQ39_002320</name>
</gene>
<evidence type="ECO:0000256" key="3">
    <source>
        <dbReference type="ARBA" id="ARBA00022475"/>
    </source>
</evidence>
<dbReference type="Pfam" id="PF00528">
    <property type="entry name" value="BPD_transp_1"/>
    <property type="match status" value="1"/>
</dbReference>
<feature type="transmembrane region" description="Helical" evidence="7">
    <location>
        <begin position="12"/>
        <end position="32"/>
    </location>
</feature>
<dbReference type="GO" id="GO:0005886">
    <property type="term" value="C:plasma membrane"/>
    <property type="evidence" value="ECO:0007669"/>
    <property type="project" value="UniProtKB-SubCell"/>
</dbReference>
<comment type="caution">
    <text evidence="9">The sequence shown here is derived from an EMBL/GenBank/DDBJ whole genome shotgun (WGS) entry which is preliminary data.</text>
</comment>
<keyword evidence="6 7" id="KW-0472">Membrane</keyword>
<feature type="transmembrane region" description="Helical" evidence="7">
    <location>
        <begin position="66"/>
        <end position="90"/>
    </location>
</feature>
<dbReference type="Gene3D" id="1.10.3720.10">
    <property type="entry name" value="MetI-like"/>
    <property type="match status" value="1"/>
</dbReference>
<dbReference type="PANTHER" id="PTHR30151">
    <property type="entry name" value="ALKANE SULFONATE ABC TRANSPORTER-RELATED, MEMBRANE SUBUNIT"/>
    <property type="match status" value="1"/>
</dbReference>
<evidence type="ECO:0000259" key="8">
    <source>
        <dbReference type="Pfam" id="PF00528"/>
    </source>
</evidence>
<sequence length="259" mass="28669">MGIFTPNKVISPAAFRLVLLGELALFFLFWLLSPFKVLPRPGEVLSALGALWRGGIGQELIVSTGLFLQALALSTVISASLAYLTVLPVFRPLALVVSRGRFLSLVGFSVVFTLLLGGDRPVKLAMLTLGMSVFLLTSMLAIIAEIPRSQYDYARTLRLSEWRVVWEVVIRGTLDKFLDAVRQNAAIAWTLLPMVEALYRSEGGLGVALDIERKYFHMDKVYAIQIIVLCVGLLQDYAVGLIRQIICPWADLNKERSDA</sequence>
<dbReference type="RefSeq" id="WP_184195658.1">
    <property type="nucleotide sequence ID" value="NZ_JACHGW010000002.1"/>
</dbReference>
<dbReference type="EMBL" id="JACHGW010000002">
    <property type="protein sequence ID" value="MBB6050529.1"/>
    <property type="molecule type" value="Genomic_DNA"/>
</dbReference>
<dbReference type="InterPro" id="IPR000515">
    <property type="entry name" value="MetI-like"/>
</dbReference>
<keyword evidence="2" id="KW-0813">Transport</keyword>
<keyword evidence="5 7" id="KW-1133">Transmembrane helix</keyword>
<feature type="domain" description="ABC transmembrane type-1" evidence="8">
    <location>
        <begin position="89"/>
        <end position="242"/>
    </location>
</feature>
<dbReference type="PANTHER" id="PTHR30151:SF0">
    <property type="entry name" value="ABC TRANSPORTER PERMEASE PROTEIN MJ0413-RELATED"/>
    <property type="match status" value="1"/>
</dbReference>
<keyword evidence="4 7" id="KW-0812">Transmembrane</keyword>
<dbReference type="AlphaFoldDB" id="A0A7W9SQU9"/>
<protein>
    <submittedName>
        <fullName evidence="9">NitT/TauT family transport system permease protein</fullName>
    </submittedName>
</protein>
<feature type="transmembrane region" description="Helical" evidence="7">
    <location>
        <begin position="124"/>
        <end position="146"/>
    </location>
</feature>
<evidence type="ECO:0000256" key="7">
    <source>
        <dbReference type="SAM" id="Phobius"/>
    </source>
</evidence>
<feature type="transmembrane region" description="Helical" evidence="7">
    <location>
        <begin position="221"/>
        <end position="246"/>
    </location>
</feature>
<dbReference type="GO" id="GO:0055085">
    <property type="term" value="P:transmembrane transport"/>
    <property type="evidence" value="ECO:0007669"/>
    <property type="project" value="InterPro"/>
</dbReference>
<organism evidence="9 10">
    <name type="scientific">Armatimonas rosea</name>
    <dbReference type="NCBI Taxonomy" id="685828"/>
    <lineage>
        <taxon>Bacteria</taxon>
        <taxon>Bacillati</taxon>
        <taxon>Armatimonadota</taxon>
        <taxon>Armatimonadia</taxon>
        <taxon>Armatimonadales</taxon>
        <taxon>Armatimonadaceae</taxon>
        <taxon>Armatimonas</taxon>
    </lineage>
</organism>
<keyword evidence="3" id="KW-1003">Cell membrane</keyword>